<organism evidence="1">
    <name type="scientific">marine sediment metagenome</name>
    <dbReference type="NCBI Taxonomy" id="412755"/>
    <lineage>
        <taxon>unclassified sequences</taxon>
        <taxon>metagenomes</taxon>
        <taxon>ecological metagenomes</taxon>
    </lineage>
</organism>
<evidence type="ECO:0000313" key="1">
    <source>
        <dbReference type="EMBL" id="KKN18821.1"/>
    </source>
</evidence>
<dbReference type="EMBL" id="LAZR01003392">
    <property type="protein sequence ID" value="KKN18821.1"/>
    <property type="molecule type" value="Genomic_DNA"/>
</dbReference>
<dbReference type="Pfam" id="PF03237">
    <property type="entry name" value="Terminase_6N"/>
    <property type="match status" value="1"/>
</dbReference>
<proteinExistence type="predicted"/>
<sequence>MSLSQLTQQQKTVIKRSMFRAVDLIENYFPAKWNHNKLIVLDKHQKDFIDCIQFGFPLSYYRFDEFEDKKPPKGVITIWRRQVGKSWSCAEAVAAVMIIEAPCSVGIVAASETESQLLIDKVKWLLENSQFSKYIEGRPRLDILKLKNGSEVRSHTCSETSIRGPSYDIILIDESALMNEKILFGAALPTVTHGSRWVAITTPKGRKGKLVEFFFKGLDSRPIICRICGEEYKQSDFDVDFPYPKFIEMPELPDCKTCGDNNYKYGMGYFAIPYLDPWNCSLIDTEELTAILELHDNSPLARQEYLGEIIDEASMVILQEWITKNTNVMLRNVMVRKEGVAYVAGLDYGRHHDAASICITHTDKKSGQIVVDYMRTISGEFDHETDWEAIKSQFLDIIKFYRPVWVVPDATGLGDPLVEELHRDIRALKLRCKLFNNKKDRLGFTISHVTKPDLIAYMIALFSRNPHALQLPPKSEPEIQQLITELLRFECEVMEAGYLKYGTQSYHDDRVIALALSLWGHRRKPWFKPKAEFFDYGISKMAREEFKMFEINLDEDYQLDMIPADAGL</sequence>
<protein>
    <submittedName>
        <fullName evidence="1">Uncharacterized protein</fullName>
    </submittedName>
</protein>
<accession>A0A0F9R0H6</accession>
<reference evidence="1" key="1">
    <citation type="journal article" date="2015" name="Nature">
        <title>Complex archaea that bridge the gap between prokaryotes and eukaryotes.</title>
        <authorList>
            <person name="Spang A."/>
            <person name="Saw J.H."/>
            <person name="Jorgensen S.L."/>
            <person name="Zaremba-Niedzwiedzka K."/>
            <person name="Martijn J."/>
            <person name="Lind A.E."/>
            <person name="van Eijk R."/>
            <person name="Schleper C."/>
            <person name="Guy L."/>
            <person name="Ettema T.J."/>
        </authorList>
    </citation>
    <scope>NUCLEOTIDE SEQUENCE</scope>
</reference>
<dbReference type="AlphaFoldDB" id="A0A0F9R0H6"/>
<comment type="caution">
    <text evidence="1">The sequence shown here is derived from an EMBL/GenBank/DDBJ whole genome shotgun (WGS) entry which is preliminary data.</text>
</comment>
<gene>
    <name evidence="1" type="ORF">LCGC14_0951950</name>
</gene>
<name>A0A0F9R0H6_9ZZZZ</name>
<dbReference type="Gene3D" id="3.30.420.240">
    <property type="match status" value="1"/>
</dbReference>
<dbReference type="InterPro" id="IPR027417">
    <property type="entry name" value="P-loop_NTPase"/>
</dbReference>
<dbReference type="Gene3D" id="3.40.50.300">
    <property type="entry name" value="P-loop containing nucleotide triphosphate hydrolases"/>
    <property type="match status" value="1"/>
</dbReference>